<dbReference type="PRINTS" id="PR00419">
    <property type="entry name" value="ADXRDTASE"/>
</dbReference>
<dbReference type="Gene3D" id="3.90.660.20">
    <property type="entry name" value="Protoporphyrinogen oxidase, mitochondrial, domain 2"/>
    <property type="match status" value="1"/>
</dbReference>
<accession>A0A7W2FBG6</accession>
<evidence type="ECO:0000313" key="2">
    <source>
        <dbReference type="EMBL" id="MBA5688661.1"/>
    </source>
</evidence>
<dbReference type="AlphaFoldDB" id="A0A7W2FBG6"/>
<dbReference type="InterPro" id="IPR036188">
    <property type="entry name" value="FAD/NAD-bd_sf"/>
</dbReference>
<dbReference type="Proteomes" id="UP000573499">
    <property type="component" value="Unassembled WGS sequence"/>
</dbReference>
<evidence type="ECO:0000259" key="1">
    <source>
        <dbReference type="Pfam" id="PF01593"/>
    </source>
</evidence>
<gene>
    <name evidence="2" type="ORF">H3H39_16575</name>
</gene>
<dbReference type="InterPro" id="IPR050464">
    <property type="entry name" value="Zeta_carotene_desat/Oxidored"/>
</dbReference>
<comment type="caution">
    <text evidence="2">The sequence shown here is derived from an EMBL/GenBank/DDBJ whole genome shotgun (WGS) entry which is preliminary data.</text>
</comment>
<dbReference type="SUPFAM" id="SSF54373">
    <property type="entry name" value="FAD-linked reductases, C-terminal domain"/>
    <property type="match status" value="1"/>
</dbReference>
<dbReference type="PANTHER" id="PTHR42923">
    <property type="entry name" value="PROTOPORPHYRINOGEN OXIDASE"/>
    <property type="match status" value="1"/>
</dbReference>
<dbReference type="Gene3D" id="1.10.3110.10">
    <property type="entry name" value="protoporphyrinogen ix oxidase, domain 3"/>
    <property type="match status" value="1"/>
</dbReference>
<protein>
    <submittedName>
        <fullName evidence="2">FAD-dependent oxidoreductase</fullName>
    </submittedName>
</protein>
<dbReference type="RefSeq" id="WP_182154530.1">
    <property type="nucleotide sequence ID" value="NZ_JACEZU010000008.1"/>
</dbReference>
<dbReference type="InterPro" id="IPR002937">
    <property type="entry name" value="Amino_oxidase"/>
</dbReference>
<dbReference type="Pfam" id="PF01593">
    <property type="entry name" value="Amino_oxidase"/>
    <property type="match status" value="1"/>
</dbReference>
<keyword evidence="3" id="KW-1185">Reference proteome</keyword>
<organism evidence="2 3">
    <name type="scientific">Rugamonas apoptosis</name>
    <dbReference type="NCBI Taxonomy" id="2758570"/>
    <lineage>
        <taxon>Bacteria</taxon>
        <taxon>Pseudomonadati</taxon>
        <taxon>Pseudomonadota</taxon>
        <taxon>Betaproteobacteria</taxon>
        <taxon>Burkholderiales</taxon>
        <taxon>Oxalobacteraceae</taxon>
        <taxon>Telluria group</taxon>
        <taxon>Rugamonas</taxon>
    </lineage>
</organism>
<dbReference type="SUPFAM" id="SSF51905">
    <property type="entry name" value="FAD/NAD(P)-binding domain"/>
    <property type="match status" value="1"/>
</dbReference>
<dbReference type="GO" id="GO:0016491">
    <property type="term" value="F:oxidoreductase activity"/>
    <property type="evidence" value="ECO:0007669"/>
    <property type="project" value="InterPro"/>
</dbReference>
<name>A0A7W2FBG6_9BURK</name>
<proteinExistence type="predicted"/>
<dbReference type="Gene3D" id="3.50.50.60">
    <property type="entry name" value="FAD/NAD(P)-binding domain"/>
    <property type="match status" value="1"/>
</dbReference>
<reference evidence="2 3" key="1">
    <citation type="submission" date="2020-07" db="EMBL/GenBank/DDBJ databases">
        <title>Novel species isolated from subtropical streams in China.</title>
        <authorList>
            <person name="Lu H."/>
        </authorList>
    </citation>
    <scope>NUCLEOTIDE SEQUENCE [LARGE SCALE GENOMIC DNA]</scope>
    <source>
        <strain evidence="2 3">LX47W</strain>
    </source>
</reference>
<feature type="domain" description="Amine oxidase" evidence="1">
    <location>
        <begin position="13"/>
        <end position="432"/>
    </location>
</feature>
<dbReference type="EMBL" id="JACEZU010000008">
    <property type="protein sequence ID" value="MBA5688661.1"/>
    <property type="molecule type" value="Genomic_DNA"/>
</dbReference>
<evidence type="ECO:0000313" key="3">
    <source>
        <dbReference type="Proteomes" id="UP000573499"/>
    </source>
</evidence>
<sequence>MNKEKIIVIGAGIAGLSAAWRLQEAGCHVTVLEAGQRPGGRIKSIDFHGHQIECGAQFPSSGYRYIPPLLKEMGLWSRVRALSALAAFQRGNHLYRVHARRPWTLFTSGMLGGAEAWRLARGAAGLSWRARGIDPSCYAAFSAFDDADAEHWCRDNMGQTAASHVIESTVHGLYFHRLAGTSKALIAAIMAFGGADTLAIAGGWQALPEALAAMLDVSYGATVERVEELPGGIRVLVNGEYLHGSAAVLATPAHRAQAILAAPTAVEARLLSVKYAATIHIALGLAPTWRLPANLRGVYGCLLAPSEGGRIAALTFESGRGLAGGAGEVISVMLGHQASINAADQPDDTTVREVVTELAAWLPDLSGAIVATHVQRWPAAEPLSPTGRAKAVAGYRATLSDARRIVLAGDYLGSPWTDGAAETGHWAARHLLAGRTSSS</sequence>